<protein>
    <submittedName>
        <fullName evidence="2">Uncharacterized protein</fullName>
    </submittedName>
</protein>
<feature type="coiled-coil region" evidence="1">
    <location>
        <begin position="194"/>
        <end position="221"/>
    </location>
</feature>
<dbReference type="VEuPathDB" id="TriTrypDB:LtaPh_2300900"/>
<feature type="coiled-coil region" evidence="1">
    <location>
        <begin position="424"/>
        <end position="451"/>
    </location>
</feature>
<dbReference type="Proteomes" id="UP000419144">
    <property type="component" value="Unassembled WGS sequence"/>
</dbReference>
<organism evidence="2 3">
    <name type="scientific">Leishmania tarentolae</name>
    <name type="common">Sauroleishmania tarentolae</name>
    <dbReference type="NCBI Taxonomy" id="5689"/>
    <lineage>
        <taxon>Eukaryota</taxon>
        <taxon>Discoba</taxon>
        <taxon>Euglenozoa</taxon>
        <taxon>Kinetoplastea</taxon>
        <taxon>Metakinetoplastina</taxon>
        <taxon>Trypanosomatida</taxon>
        <taxon>Trypanosomatidae</taxon>
        <taxon>Leishmaniinae</taxon>
        <taxon>Leishmania</taxon>
        <taxon>lizard Leishmania</taxon>
    </lineage>
</organism>
<dbReference type="EMBL" id="BLBS01000030">
    <property type="protein sequence ID" value="GET88649.1"/>
    <property type="molecule type" value="Genomic_DNA"/>
</dbReference>
<feature type="coiled-coil region" evidence="1">
    <location>
        <begin position="99"/>
        <end position="140"/>
    </location>
</feature>
<gene>
    <name evidence="2" type="ORF">LtaPh_2300900</name>
</gene>
<keyword evidence="3" id="KW-1185">Reference proteome</keyword>
<evidence type="ECO:0000313" key="3">
    <source>
        <dbReference type="Proteomes" id="UP000419144"/>
    </source>
</evidence>
<accession>A0A640KMI2</accession>
<evidence type="ECO:0000256" key="1">
    <source>
        <dbReference type="SAM" id="Coils"/>
    </source>
</evidence>
<keyword evidence="1" id="KW-0175">Coiled coil</keyword>
<name>A0A640KMI2_LEITA</name>
<sequence length="505" mass="58155">MMSVPLFASDSCFETPYRYLLHGTRDSLIYQCRGSICSFLLVNQNAYSGSVARTEACAYIHTHTHTHTYIHTYTYAHINKYIQKGRMSEGAIVPREGSAQSVSEELERRRSEARNLELRVSRKEAELVRAKEEQELLKEMRTMNEMIIRKKERQLSEGVASGIKISYESLAELNALGDALKMENRKTAELQSATEVTSRQMEEVERSLENTEKQLLEAKRSTGWDIDRNSARTETSMESAFKEKKRQLSSLASEQRTLTELSERLKQQVEALQSQVDAAEDMDERFAEAEEELRQLNTRYKELMEEVKSNERIQKKTERLLTVTNTQDKYKCIRQLEAEKRVLHNNLSKLRETNVSNSKSILSLEVRLRQLETRLEAVNGFLREVFAEVEDDEPMDDVPEGAAEVPLAQFEELSAELELSRETVAQRDNQLDEQDCKIEQLERKVVILQNAIASRGVSAQVNARGMEKQQKNMYARHSVRQSHLQTERAQLAAENAVLRNRLQSL</sequence>
<dbReference type="OrthoDB" id="272604at2759"/>
<comment type="caution">
    <text evidence="2">The sequence shown here is derived from an EMBL/GenBank/DDBJ whole genome shotgun (WGS) entry which is preliminary data.</text>
</comment>
<dbReference type="AlphaFoldDB" id="A0A640KMI2"/>
<feature type="coiled-coil region" evidence="1">
    <location>
        <begin position="251"/>
        <end position="353"/>
    </location>
</feature>
<proteinExistence type="predicted"/>
<evidence type="ECO:0000313" key="2">
    <source>
        <dbReference type="EMBL" id="GET88649.1"/>
    </source>
</evidence>
<reference evidence="2" key="1">
    <citation type="submission" date="2019-11" db="EMBL/GenBank/DDBJ databases">
        <title>Leishmania tarentolae CDS.</title>
        <authorList>
            <person name="Goto Y."/>
            <person name="Yamagishi J."/>
        </authorList>
    </citation>
    <scope>NUCLEOTIDE SEQUENCE [LARGE SCALE GENOMIC DNA]</scope>
    <source>
        <strain evidence="2">Parrot Tar II</strain>
    </source>
</reference>